<dbReference type="PROSITE" id="PS00092">
    <property type="entry name" value="N6_MTASE"/>
    <property type="match status" value="1"/>
</dbReference>
<dbReference type="InterPro" id="IPR029063">
    <property type="entry name" value="SAM-dependent_MTases_sf"/>
</dbReference>
<dbReference type="Gene3D" id="3.40.50.150">
    <property type="entry name" value="Vaccinia Virus protein VP39"/>
    <property type="match status" value="1"/>
</dbReference>
<dbReference type="CDD" id="cd02440">
    <property type="entry name" value="AdoMet_MTases"/>
    <property type="match status" value="1"/>
</dbReference>
<keyword evidence="2 6" id="KW-0489">Methyltransferase</keyword>
<dbReference type="InterPro" id="IPR050210">
    <property type="entry name" value="tRNA_Adenine-N(6)_MTase"/>
</dbReference>
<accession>A0AAT9GGL3</accession>
<evidence type="ECO:0000256" key="5">
    <source>
        <dbReference type="ARBA" id="ARBA00022694"/>
    </source>
</evidence>
<comment type="similarity">
    <text evidence="6">Belongs to the methyltransferase superfamily. tRNA (adenine-N(6)-)-methyltransferase family.</text>
</comment>
<keyword evidence="5 6" id="KW-0819">tRNA processing</keyword>
<dbReference type="AlphaFoldDB" id="A0AAT9GGL3"/>
<keyword evidence="4 6" id="KW-0949">S-adenosyl-L-methionine</keyword>
<name>A0AAT9GGL3_9BACT</name>
<dbReference type="GO" id="GO:0008033">
    <property type="term" value="P:tRNA processing"/>
    <property type="evidence" value="ECO:0007669"/>
    <property type="project" value="UniProtKB-UniRule"/>
</dbReference>
<dbReference type="EMBL" id="AP029612">
    <property type="protein sequence ID" value="BFG69785.1"/>
    <property type="molecule type" value="Genomic_DNA"/>
</dbReference>
<comment type="subcellular location">
    <subcellularLocation>
        <location evidence="6">Cytoplasm</location>
    </subcellularLocation>
</comment>
<keyword evidence="3 6" id="KW-0808">Transferase</keyword>
<dbReference type="SUPFAM" id="SSF53335">
    <property type="entry name" value="S-adenosyl-L-methionine-dependent methyltransferases"/>
    <property type="match status" value="1"/>
</dbReference>
<evidence type="ECO:0000313" key="8">
    <source>
        <dbReference type="EMBL" id="BFG69785.1"/>
    </source>
</evidence>
<dbReference type="PANTHER" id="PTHR47739">
    <property type="entry name" value="TRNA1(VAL) (ADENINE(37)-N6)-METHYLTRANSFERASE"/>
    <property type="match status" value="1"/>
</dbReference>
<comment type="catalytic activity">
    <reaction evidence="6">
        <text>adenosine(37) in tRNA1(Val) + S-adenosyl-L-methionine = N(6)-methyladenosine(37) in tRNA1(Val) + S-adenosyl-L-homocysteine + H(+)</text>
        <dbReference type="Rhea" id="RHEA:43160"/>
        <dbReference type="Rhea" id="RHEA-COMP:10369"/>
        <dbReference type="Rhea" id="RHEA-COMP:10370"/>
        <dbReference type="ChEBI" id="CHEBI:15378"/>
        <dbReference type="ChEBI" id="CHEBI:57856"/>
        <dbReference type="ChEBI" id="CHEBI:59789"/>
        <dbReference type="ChEBI" id="CHEBI:74411"/>
        <dbReference type="ChEBI" id="CHEBI:74449"/>
        <dbReference type="EC" id="2.1.1.223"/>
    </reaction>
</comment>
<gene>
    <name evidence="8" type="ORF">KACHI17_06660</name>
</gene>
<keyword evidence="1 6" id="KW-0963">Cytoplasm</keyword>
<reference evidence="8" key="1">
    <citation type="submission" date="2024-02" db="EMBL/GenBank/DDBJ databases">
        <title>Sediminibacterium planktonica sp. nov. and Sediminibacterium longus sp. nov., isolated from surface lake and river water.</title>
        <authorList>
            <person name="Watanabe K."/>
            <person name="Takemine S."/>
            <person name="Ishii Y."/>
            <person name="Ogata Y."/>
            <person name="Shindo C."/>
            <person name="Suda W."/>
        </authorList>
    </citation>
    <scope>NUCLEOTIDE SEQUENCE</scope>
    <source>
        <strain evidence="8">KACHI17</strain>
    </source>
</reference>
<evidence type="ECO:0000259" key="7">
    <source>
        <dbReference type="Pfam" id="PF05175"/>
    </source>
</evidence>
<evidence type="ECO:0000256" key="3">
    <source>
        <dbReference type="ARBA" id="ARBA00022679"/>
    </source>
</evidence>
<protein>
    <recommendedName>
        <fullName evidence="6">tRNA1(Val) (adenine(37)-N6)-methyltransferase</fullName>
        <ecNumber evidence="6">2.1.1.223</ecNumber>
    </recommendedName>
    <alternativeName>
        <fullName evidence="6">tRNA m6A37 methyltransferase</fullName>
    </alternativeName>
</protein>
<evidence type="ECO:0000256" key="6">
    <source>
        <dbReference type="HAMAP-Rule" id="MF_01872"/>
    </source>
</evidence>
<dbReference type="GO" id="GO:0016430">
    <property type="term" value="F:tRNA (adenine-N6)-methyltransferase activity"/>
    <property type="evidence" value="ECO:0007669"/>
    <property type="project" value="UniProtKB-UniRule"/>
</dbReference>
<dbReference type="GO" id="GO:0032259">
    <property type="term" value="P:methylation"/>
    <property type="evidence" value="ECO:0007669"/>
    <property type="project" value="UniProtKB-KW"/>
</dbReference>
<dbReference type="PRINTS" id="PR00507">
    <property type="entry name" value="N12N6MTFRASE"/>
</dbReference>
<dbReference type="GO" id="GO:0005737">
    <property type="term" value="C:cytoplasm"/>
    <property type="evidence" value="ECO:0007669"/>
    <property type="project" value="UniProtKB-SubCell"/>
</dbReference>
<dbReference type="EC" id="2.1.1.223" evidence="6"/>
<organism evidence="8">
    <name type="scientific">Sediminibacterium sp. KACHI17</name>
    <dbReference type="NCBI Taxonomy" id="1751071"/>
    <lineage>
        <taxon>Bacteria</taxon>
        <taxon>Pseudomonadati</taxon>
        <taxon>Bacteroidota</taxon>
        <taxon>Chitinophagia</taxon>
        <taxon>Chitinophagales</taxon>
        <taxon>Chitinophagaceae</taxon>
        <taxon>Sediminibacterium</taxon>
    </lineage>
</organism>
<evidence type="ECO:0000256" key="4">
    <source>
        <dbReference type="ARBA" id="ARBA00022691"/>
    </source>
</evidence>
<dbReference type="InterPro" id="IPR002052">
    <property type="entry name" value="DNA_methylase_N6_adenine_CS"/>
</dbReference>
<evidence type="ECO:0000256" key="1">
    <source>
        <dbReference type="ARBA" id="ARBA00022490"/>
    </source>
</evidence>
<dbReference type="RefSeq" id="WP_353550088.1">
    <property type="nucleotide sequence ID" value="NZ_AP029612.1"/>
</dbReference>
<evidence type="ECO:0000256" key="2">
    <source>
        <dbReference type="ARBA" id="ARBA00022603"/>
    </source>
</evidence>
<dbReference type="PANTHER" id="PTHR47739:SF1">
    <property type="entry name" value="TRNA1(VAL) (ADENINE(37)-N6)-METHYLTRANSFERASE"/>
    <property type="match status" value="1"/>
</dbReference>
<dbReference type="HAMAP" id="MF_01872">
    <property type="entry name" value="tRNA_methyltr_YfiC"/>
    <property type="match status" value="1"/>
</dbReference>
<dbReference type="InterPro" id="IPR007848">
    <property type="entry name" value="Small_mtfrase_dom"/>
</dbReference>
<proteinExistence type="inferred from homology"/>
<dbReference type="GO" id="GO:0003676">
    <property type="term" value="F:nucleic acid binding"/>
    <property type="evidence" value="ECO:0007669"/>
    <property type="project" value="InterPro"/>
</dbReference>
<sequence>MPNSYFQFKQFTIHQDQCAMKVCTDACLFGAWVARKMGSRPLTDDSKSDRRALDIGTGTGLLALMLAQKFDGTIDAIDIQPDAAQQASENAGNSPWSNHLHIHHADLTEWQAEAYDLILSNPPFYEHDLKSPDSQRNLALHDTGLTLLSLFENVIRLLKPNGKFALLLPAFRGKEAIDLAKQWGLTATETMQVCQTEKHTAFRVMFWFEKAKTVGEAKNIRIKENGTYTEAFIELLKDYYLAF</sequence>
<feature type="domain" description="Methyltransferase small" evidence="7">
    <location>
        <begin position="38"/>
        <end position="131"/>
    </location>
</feature>
<dbReference type="InterPro" id="IPR022882">
    <property type="entry name" value="tRNA_adenine-N6_MeTrfase"/>
</dbReference>
<comment type="function">
    <text evidence="6">Specifically methylates the adenine in position 37 of tRNA(1)(Val) (anticodon cmo5UAC).</text>
</comment>
<dbReference type="Pfam" id="PF05175">
    <property type="entry name" value="MTS"/>
    <property type="match status" value="1"/>
</dbReference>